<dbReference type="RefSeq" id="WP_132696269.1">
    <property type="nucleotide sequence ID" value="NZ_SLVM01000025.1"/>
</dbReference>
<evidence type="ECO:0000313" key="2">
    <source>
        <dbReference type="Proteomes" id="UP000295277"/>
    </source>
</evidence>
<dbReference type="EMBL" id="SLVM01000025">
    <property type="protein sequence ID" value="TCM78658.1"/>
    <property type="molecule type" value="Genomic_DNA"/>
</dbReference>
<proteinExistence type="predicted"/>
<gene>
    <name evidence="1" type="ORF">EV216_12538</name>
</gene>
<keyword evidence="2" id="KW-1185">Reference proteome</keyword>
<organism evidence="1 2">
    <name type="scientific">Rhodovulum steppense</name>
    <dbReference type="NCBI Taxonomy" id="540251"/>
    <lineage>
        <taxon>Bacteria</taxon>
        <taxon>Pseudomonadati</taxon>
        <taxon>Pseudomonadota</taxon>
        <taxon>Alphaproteobacteria</taxon>
        <taxon>Rhodobacterales</taxon>
        <taxon>Paracoccaceae</taxon>
        <taxon>Rhodovulum</taxon>
    </lineage>
</organism>
<protein>
    <submittedName>
        <fullName evidence="1">Uncharacterized protein</fullName>
    </submittedName>
</protein>
<dbReference type="AlphaFoldDB" id="A0A4R1YMN7"/>
<comment type="caution">
    <text evidence="1">The sequence shown here is derived from an EMBL/GenBank/DDBJ whole genome shotgun (WGS) entry which is preliminary data.</text>
</comment>
<name>A0A4R1YMN7_9RHOB</name>
<evidence type="ECO:0000313" key="1">
    <source>
        <dbReference type="EMBL" id="TCM78658.1"/>
    </source>
</evidence>
<reference evidence="1 2" key="1">
    <citation type="submission" date="2019-03" db="EMBL/GenBank/DDBJ databases">
        <title>Genomic Encyclopedia of Type Strains, Phase IV (KMG-IV): sequencing the most valuable type-strain genomes for metagenomic binning, comparative biology and taxonomic classification.</title>
        <authorList>
            <person name="Goeker M."/>
        </authorList>
    </citation>
    <scope>NUCLEOTIDE SEQUENCE [LARGE SCALE GENOMIC DNA]</scope>
    <source>
        <strain evidence="1 2">DSM 21153</strain>
    </source>
</reference>
<sequence>MSNAHLRPLAEAIKELSFDELYALADWILAKYDPDYFAAKSEEKQDLLSKVLNNIASDVLDDIGG</sequence>
<dbReference type="Proteomes" id="UP000295277">
    <property type="component" value="Unassembled WGS sequence"/>
</dbReference>
<accession>A0A4R1YMN7</accession>